<dbReference type="Gene3D" id="3.40.50.720">
    <property type="entry name" value="NAD(P)-binding Rossmann-like Domain"/>
    <property type="match status" value="1"/>
</dbReference>
<dbReference type="SUPFAM" id="SSF142338">
    <property type="entry name" value="CofD-like"/>
    <property type="match status" value="1"/>
</dbReference>
<feature type="domain" description="Gfo/Idh/MocA-like oxidoreductase C-terminal" evidence="3">
    <location>
        <begin position="634"/>
        <end position="849"/>
    </location>
</feature>
<dbReference type="CDD" id="cd07187">
    <property type="entry name" value="YvcK_like"/>
    <property type="match status" value="1"/>
</dbReference>
<dbReference type="VEuPathDB" id="FungiDB:BTJ68_12553"/>
<evidence type="ECO:0000313" key="7">
    <source>
        <dbReference type="Proteomes" id="UP000276864"/>
    </source>
</evidence>
<dbReference type="PANTHER" id="PTHR31240">
    <property type="entry name" value="MATERNAL EFFECT EMBRYO ARREST 18"/>
    <property type="match status" value="1"/>
</dbReference>
<evidence type="ECO:0000259" key="3">
    <source>
        <dbReference type="Pfam" id="PF02894"/>
    </source>
</evidence>
<protein>
    <recommendedName>
        <fullName evidence="8">Gfo/Idh/MocA-like oxidoreductase N-terminal domain-containing protein</fullName>
    </recommendedName>
</protein>
<feature type="region of interest" description="Disordered" evidence="1">
    <location>
        <begin position="1"/>
        <end position="20"/>
    </location>
</feature>
<evidence type="ECO:0000256" key="1">
    <source>
        <dbReference type="SAM" id="MobiDB-lite"/>
    </source>
</evidence>
<dbReference type="InterPro" id="IPR036291">
    <property type="entry name" value="NAD(P)-bd_dom_sf"/>
</dbReference>
<evidence type="ECO:0008006" key="8">
    <source>
        <dbReference type="Google" id="ProtNLM"/>
    </source>
</evidence>
<organism evidence="4 6">
    <name type="scientific">Hortaea werneckii</name>
    <name type="common">Black yeast</name>
    <name type="synonym">Cladosporium werneckii</name>
    <dbReference type="NCBI Taxonomy" id="91943"/>
    <lineage>
        <taxon>Eukaryota</taxon>
        <taxon>Fungi</taxon>
        <taxon>Dikarya</taxon>
        <taxon>Ascomycota</taxon>
        <taxon>Pezizomycotina</taxon>
        <taxon>Dothideomycetes</taxon>
        <taxon>Dothideomycetidae</taxon>
        <taxon>Mycosphaerellales</taxon>
        <taxon>Teratosphaeriaceae</taxon>
        <taxon>Hortaea</taxon>
    </lineage>
</organism>
<accession>A0A3M6YAD2</accession>
<dbReference type="EMBL" id="QWIL01001776">
    <property type="protein sequence ID" value="RMX99740.1"/>
    <property type="molecule type" value="Genomic_DNA"/>
</dbReference>
<reference evidence="6 7" key="1">
    <citation type="journal article" date="2018" name="BMC Genomics">
        <title>Genomic evidence for intraspecific hybridization in a clonal and extremely halotolerant yeast.</title>
        <authorList>
            <person name="Gostincar C."/>
            <person name="Stajich J.E."/>
            <person name="Zupancic J."/>
            <person name="Zalar P."/>
            <person name="Gunde-Cimerman N."/>
        </authorList>
    </citation>
    <scope>NUCLEOTIDE SEQUENCE [LARGE SCALE GENOMIC DNA]</scope>
    <source>
        <strain evidence="5 7">EXF-6651</strain>
        <strain evidence="4 6">EXF-6669</strain>
    </source>
</reference>
<feature type="region of interest" description="Disordered" evidence="1">
    <location>
        <begin position="763"/>
        <end position="785"/>
    </location>
</feature>
<evidence type="ECO:0000259" key="2">
    <source>
        <dbReference type="Pfam" id="PF01408"/>
    </source>
</evidence>
<dbReference type="InterPro" id="IPR002882">
    <property type="entry name" value="CofD"/>
</dbReference>
<evidence type="ECO:0000313" key="6">
    <source>
        <dbReference type="Proteomes" id="UP000271337"/>
    </source>
</evidence>
<name>A0A3M6YAD2_HORWE</name>
<dbReference type="OrthoDB" id="10267139at2759"/>
<feature type="region of interest" description="Disordered" evidence="1">
    <location>
        <begin position="238"/>
        <end position="298"/>
    </location>
</feature>
<dbReference type="PANTHER" id="PTHR31240:SF0">
    <property type="entry name" value="MATERNAL EFFECT EMBRYO ARREST 18"/>
    <property type="match status" value="1"/>
</dbReference>
<proteinExistence type="predicted"/>
<dbReference type="GO" id="GO:0000166">
    <property type="term" value="F:nucleotide binding"/>
    <property type="evidence" value="ECO:0007669"/>
    <property type="project" value="InterPro"/>
</dbReference>
<dbReference type="EMBL" id="QWIM01001024">
    <property type="protein sequence ID" value="RMY29023.1"/>
    <property type="molecule type" value="Genomic_DNA"/>
</dbReference>
<feature type="domain" description="Gfo/Idh/MocA-like oxidoreductase N-terminal" evidence="2">
    <location>
        <begin position="498"/>
        <end position="618"/>
    </location>
</feature>
<dbReference type="Pfam" id="PF01408">
    <property type="entry name" value="GFO_IDH_MocA"/>
    <property type="match status" value="1"/>
</dbReference>
<dbReference type="InterPro" id="IPR000683">
    <property type="entry name" value="Gfo/Idh/MocA-like_OxRdtase_N"/>
</dbReference>
<dbReference type="Pfam" id="PF02894">
    <property type="entry name" value="GFO_IDH_MocA_C"/>
    <property type="match status" value="1"/>
</dbReference>
<dbReference type="InterPro" id="IPR004104">
    <property type="entry name" value="Gfo/Idh/MocA-like_OxRdtase_C"/>
</dbReference>
<dbReference type="GO" id="GO:0043743">
    <property type="term" value="F:LPPG:FO 2-phospho-L-lactate transferase activity"/>
    <property type="evidence" value="ECO:0007669"/>
    <property type="project" value="InterPro"/>
</dbReference>
<sequence length="849" mass="92498">MTAPPEQNSGWRGTLRAPDLPNMSRAVSNGSIKGNNIAVFSGGSAANNLVDVFDQVRQANACSLSYIIPVSDNGGSSSELIRVFGGPGIGDVRSRLVRLIPEEGEEATAIKQFFNHRLPKDYAVARAEWLDIIEATHSLWTGISSPKKELIRSILNSMNLELLKRVRPTSRFDYSGASIGNLFLTGARLFTGSFEAAIYLLSSICAVPSSVSVFPVLNTNFALHIAAGLADGTVITGQNSISHPSEPTAAVPGEPKFSPNGRPRSNSDDENKAEDANGPGTLPSLRKPAITFSKDQEEDLPSRIERLWYINPYGQQITIPANPRVLEALRKASCIVYSIGSLYTSIIPSLILGGVGEAVASPAIKSKILILNGTIDRETGPSSDPYTALDFVGAIANACCESRGLPKPEPESYWHYVTHIIYLDNGTSPKVDRDVFSNIGIETMRLYGRKGEDGKGNRYDGKALTQALEAVIGRKDPRSDKTRRNTLEREPRMASKPFNVAVVGYGLSAKVFHIPLVLALPSDFKLYGIVQRSPKLDDDCSKDHPGIKSWRSVDEVYSDPNVDVVIITSIPETHFEMCKAALEAGKNVVCEKPFVPTSQEAGQLADIAKKNGKQLAVYQNRRWDADFLTLRKIMADGALGDIAEFETHFDRHRPEPPADNWKAKEGPAHGAVYDLGTHLLDQVYSAFGNPEKVTGFVGNQRVGVKSGPPDSFTVLLQYGKMLVTAKAGVVSPEEEQLRYWVRGTKGSFRKCHLDVQEDQLKAGAKPGSAGFGEDPESHYGTLTTGTDGKLKRSVFPTVPPATYVEYYRLFGKALRGEGEVPVKAEEARDVLRIIEAALQSSKEERSVRL</sequence>
<evidence type="ECO:0000313" key="4">
    <source>
        <dbReference type="EMBL" id="RMX99740.1"/>
    </source>
</evidence>
<feature type="compositionally biased region" description="Basic and acidic residues" evidence="1">
    <location>
        <begin position="265"/>
        <end position="275"/>
    </location>
</feature>
<evidence type="ECO:0000313" key="5">
    <source>
        <dbReference type="EMBL" id="RMY29023.1"/>
    </source>
</evidence>
<dbReference type="Gene3D" id="3.30.360.10">
    <property type="entry name" value="Dihydrodipicolinate Reductase, domain 2"/>
    <property type="match status" value="1"/>
</dbReference>
<dbReference type="Gene3D" id="3.40.50.10680">
    <property type="entry name" value="CofD-like domains"/>
    <property type="match status" value="1"/>
</dbReference>
<comment type="caution">
    <text evidence="4">The sequence shown here is derived from an EMBL/GenBank/DDBJ whole genome shotgun (WGS) entry which is preliminary data.</text>
</comment>
<dbReference type="SUPFAM" id="SSF51735">
    <property type="entry name" value="NAD(P)-binding Rossmann-fold domains"/>
    <property type="match status" value="1"/>
</dbReference>
<dbReference type="AlphaFoldDB" id="A0A3M6YAD2"/>
<dbReference type="InterPro" id="IPR038136">
    <property type="entry name" value="CofD-like_dom_sf"/>
</dbReference>
<gene>
    <name evidence="5" type="ORF">D0866_08996</name>
    <name evidence="4" type="ORF">D0867_11986</name>
</gene>
<feature type="compositionally biased region" description="Polar residues" evidence="1">
    <location>
        <begin position="1"/>
        <end position="11"/>
    </location>
</feature>
<dbReference type="Proteomes" id="UP000271337">
    <property type="component" value="Unassembled WGS sequence"/>
</dbReference>
<dbReference type="Pfam" id="PF01933">
    <property type="entry name" value="CofD"/>
    <property type="match status" value="1"/>
</dbReference>
<dbReference type="Proteomes" id="UP000276864">
    <property type="component" value="Unassembled WGS sequence"/>
</dbReference>